<organism evidence="1 2">
    <name type="scientific">Coniosporium uncinatum</name>
    <dbReference type="NCBI Taxonomy" id="93489"/>
    <lineage>
        <taxon>Eukaryota</taxon>
        <taxon>Fungi</taxon>
        <taxon>Dikarya</taxon>
        <taxon>Ascomycota</taxon>
        <taxon>Pezizomycotina</taxon>
        <taxon>Dothideomycetes</taxon>
        <taxon>Dothideomycetes incertae sedis</taxon>
        <taxon>Coniosporium</taxon>
    </lineage>
</organism>
<gene>
    <name evidence="1" type="ORF">LTS18_007394</name>
</gene>
<comment type="caution">
    <text evidence="1">The sequence shown here is derived from an EMBL/GenBank/DDBJ whole genome shotgun (WGS) entry which is preliminary data.</text>
</comment>
<reference evidence="1" key="1">
    <citation type="submission" date="2024-09" db="EMBL/GenBank/DDBJ databases">
        <title>Black Yeasts Isolated from many extreme environments.</title>
        <authorList>
            <person name="Coleine C."/>
            <person name="Stajich J.E."/>
            <person name="Selbmann L."/>
        </authorList>
    </citation>
    <scope>NUCLEOTIDE SEQUENCE</scope>
    <source>
        <strain evidence="1">CCFEE 5737</strain>
    </source>
</reference>
<accession>A0ACC3DAF5</accession>
<sequence>MIEPFLSPSEHKKAPMSYAHYLLNLFTEALKLKVATVQAAGRYEAVFPMPGEKYRATCMETSHRAFRKPGEKVFGPNGGSQPLPEAEVWIGFLPALYRYDIGNFESTPIEQRVATSKNFIKREETKCKGAQKLRSAVIHTENFEMNDVERGAFFYRY</sequence>
<evidence type="ECO:0000313" key="1">
    <source>
        <dbReference type="EMBL" id="KAK3064417.1"/>
    </source>
</evidence>
<proteinExistence type="predicted"/>
<dbReference type="Proteomes" id="UP001186974">
    <property type="component" value="Unassembled WGS sequence"/>
</dbReference>
<dbReference type="EMBL" id="JAWDJW010006519">
    <property type="protein sequence ID" value="KAK3064417.1"/>
    <property type="molecule type" value="Genomic_DNA"/>
</dbReference>
<evidence type="ECO:0000313" key="2">
    <source>
        <dbReference type="Proteomes" id="UP001186974"/>
    </source>
</evidence>
<name>A0ACC3DAF5_9PEZI</name>
<protein>
    <submittedName>
        <fullName evidence="1">Uncharacterized protein</fullName>
    </submittedName>
</protein>
<keyword evidence="2" id="KW-1185">Reference proteome</keyword>